<sequence length="131" mass="14107">MPEDPKKAKHATHQTIPRAGSQRPLSPIKRHGLRRQEKRGGSQIASKSSQSRGPGPSTLRHQFLCVCGIRDSYLILLMLITPEEQASSDPVSLSYSGLEGADSFGSTDARSARDLAGSSLLPRARAISDDV</sequence>
<dbReference type="AlphaFoldDB" id="A0A8H6JB28"/>
<gene>
    <name evidence="2" type="ORF">CSOJ01_06675</name>
</gene>
<evidence type="ECO:0000313" key="2">
    <source>
        <dbReference type="EMBL" id="KAF6809844.1"/>
    </source>
</evidence>
<evidence type="ECO:0000313" key="3">
    <source>
        <dbReference type="Proteomes" id="UP000652219"/>
    </source>
</evidence>
<reference evidence="2 3" key="1">
    <citation type="journal article" date="2020" name="Phytopathology">
        <title>Genome Sequence Resources of Colletotrichum truncatum, C. plurivorum, C. musicola, and C. sojae: Four Species Pathogenic to Soybean (Glycine max).</title>
        <authorList>
            <person name="Rogerio F."/>
            <person name="Boufleur T.R."/>
            <person name="Ciampi-Guillardi M."/>
            <person name="Sukno S.A."/>
            <person name="Thon M.R."/>
            <person name="Massola Junior N.S."/>
            <person name="Baroncelli R."/>
        </authorList>
    </citation>
    <scope>NUCLEOTIDE SEQUENCE [LARGE SCALE GENOMIC DNA]</scope>
    <source>
        <strain evidence="2 3">LFN0009</strain>
    </source>
</reference>
<feature type="compositionally biased region" description="Polar residues" evidence="1">
    <location>
        <begin position="43"/>
        <end position="52"/>
    </location>
</feature>
<dbReference type="Proteomes" id="UP000652219">
    <property type="component" value="Unassembled WGS sequence"/>
</dbReference>
<evidence type="ECO:0000256" key="1">
    <source>
        <dbReference type="SAM" id="MobiDB-lite"/>
    </source>
</evidence>
<accession>A0A8H6JB28</accession>
<name>A0A8H6JB28_9PEZI</name>
<organism evidence="2 3">
    <name type="scientific">Colletotrichum sojae</name>
    <dbReference type="NCBI Taxonomy" id="2175907"/>
    <lineage>
        <taxon>Eukaryota</taxon>
        <taxon>Fungi</taxon>
        <taxon>Dikarya</taxon>
        <taxon>Ascomycota</taxon>
        <taxon>Pezizomycotina</taxon>
        <taxon>Sordariomycetes</taxon>
        <taxon>Hypocreomycetidae</taxon>
        <taxon>Glomerellales</taxon>
        <taxon>Glomerellaceae</taxon>
        <taxon>Colletotrichum</taxon>
        <taxon>Colletotrichum orchidearum species complex</taxon>
    </lineage>
</organism>
<proteinExistence type="predicted"/>
<protein>
    <submittedName>
        <fullName evidence="2">Uncharacterized protein</fullName>
    </submittedName>
</protein>
<keyword evidence="3" id="KW-1185">Reference proteome</keyword>
<dbReference type="EMBL" id="WIGN01000095">
    <property type="protein sequence ID" value="KAF6809844.1"/>
    <property type="molecule type" value="Genomic_DNA"/>
</dbReference>
<feature type="region of interest" description="Disordered" evidence="1">
    <location>
        <begin position="1"/>
        <end position="58"/>
    </location>
</feature>
<comment type="caution">
    <text evidence="2">The sequence shown here is derived from an EMBL/GenBank/DDBJ whole genome shotgun (WGS) entry which is preliminary data.</text>
</comment>